<dbReference type="PIRSF" id="PIRSF030962">
    <property type="entry name" value="Dehydrase_ECs4332_prd"/>
    <property type="match status" value="1"/>
</dbReference>
<protein>
    <submittedName>
        <fullName evidence="2">AMP-dependent synthetase</fullName>
    </submittedName>
</protein>
<dbReference type="InterPro" id="IPR016962">
    <property type="entry name" value="Dehydrase_ECs4332_prd"/>
</dbReference>
<organism evidence="2 3">
    <name type="scientific">Methylomonas rapida</name>
    <dbReference type="NCBI Taxonomy" id="2963939"/>
    <lineage>
        <taxon>Bacteria</taxon>
        <taxon>Pseudomonadati</taxon>
        <taxon>Pseudomonadota</taxon>
        <taxon>Gammaproteobacteria</taxon>
        <taxon>Methylococcales</taxon>
        <taxon>Methylococcaceae</taxon>
        <taxon>Methylomonas</taxon>
    </lineage>
</organism>
<dbReference type="InterPro" id="IPR029069">
    <property type="entry name" value="HotDog_dom_sf"/>
</dbReference>
<dbReference type="Proteomes" id="UP001162780">
    <property type="component" value="Chromosome"/>
</dbReference>
<feature type="domain" description="ApeI dehydratase-like" evidence="1">
    <location>
        <begin position="21"/>
        <end position="118"/>
    </location>
</feature>
<sequence length="126" mass="14321">MNQFTQADSPVLLPDVLARKASADGIVLTICIPETLAYFVGHFDAIAIVPGVVQIQWAVHFARQYLGVEPVFRHMEAVKFKELLLPGQPLELQLRYSDQAAKLEFCYRSQHSEYSSGRIYFHDPRV</sequence>
<evidence type="ECO:0000313" key="2">
    <source>
        <dbReference type="EMBL" id="WAR46417.1"/>
    </source>
</evidence>
<dbReference type="EMBL" id="CP113517">
    <property type="protein sequence ID" value="WAR46417.1"/>
    <property type="molecule type" value="Genomic_DNA"/>
</dbReference>
<gene>
    <name evidence="2" type="ORF">NM686_007840</name>
</gene>
<evidence type="ECO:0000259" key="1">
    <source>
        <dbReference type="Pfam" id="PF22818"/>
    </source>
</evidence>
<dbReference type="Pfam" id="PF22818">
    <property type="entry name" value="ApeI-like"/>
    <property type="match status" value="1"/>
</dbReference>
<keyword evidence="3" id="KW-1185">Reference proteome</keyword>
<dbReference type="SUPFAM" id="SSF54637">
    <property type="entry name" value="Thioesterase/thiol ester dehydrase-isomerase"/>
    <property type="match status" value="1"/>
</dbReference>
<dbReference type="InterPro" id="IPR054545">
    <property type="entry name" value="ApeI-like"/>
</dbReference>
<reference evidence="2" key="1">
    <citation type="submission" date="2022-11" db="EMBL/GenBank/DDBJ databases">
        <title>Methylomonas rapida sp. nov., Carotenoid-Producing Obligate Methanotrophs with High Growth Characteristics and Biotechnological Potential.</title>
        <authorList>
            <person name="Tikhonova E.N."/>
            <person name="Suleimanov R.Z."/>
            <person name="Miroshnikov K."/>
            <person name="Oshkin I.Y."/>
            <person name="Belova S.E."/>
            <person name="Danilova O.V."/>
            <person name="Ashikhmin A."/>
            <person name="Konopkin A."/>
            <person name="But S.Y."/>
            <person name="Khmelenina V.N."/>
            <person name="Kuznetsov N."/>
            <person name="Pimenov N.V."/>
            <person name="Dedysh S.N."/>
        </authorList>
    </citation>
    <scope>NUCLEOTIDE SEQUENCE</scope>
    <source>
        <strain evidence="2">MP1</strain>
    </source>
</reference>
<dbReference type="Gene3D" id="3.10.129.10">
    <property type="entry name" value="Hotdog Thioesterase"/>
    <property type="match status" value="1"/>
</dbReference>
<dbReference type="RefSeq" id="WP_255187321.1">
    <property type="nucleotide sequence ID" value="NZ_CP113517.1"/>
</dbReference>
<evidence type="ECO:0000313" key="3">
    <source>
        <dbReference type="Proteomes" id="UP001162780"/>
    </source>
</evidence>
<name>A0ABY7GPI1_9GAMM</name>
<proteinExistence type="predicted"/>
<accession>A0ABY7GPI1</accession>